<keyword evidence="7" id="KW-0829">Tyrosine-protein kinase</keyword>
<evidence type="ECO:0000259" key="9">
    <source>
        <dbReference type="Pfam" id="PF13614"/>
    </source>
</evidence>
<evidence type="ECO:0000256" key="2">
    <source>
        <dbReference type="ARBA" id="ARBA00011903"/>
    </source>
</evidence>
<evidence type="ECO:0000256" key="1">
    <source>
        <dbReference type="ARBA" id="ARBA00007316"/>
    </source>
</evidence>
<dbReference type="InterPro" id="IPR027417">
    <property type="entry name" value="P-loop_NTPase"/>
</dbReference>
<dbReference type="GO" id="GO:0016301">
    <property type="term" value="F:kinase activity"/>
    <property type="evidence" value="ECO:0007669"/>
    <property type="project" value="UniProtKB-KW"/>
</dbReference>
<name>A0ABR7K3X5_9FIRM</name>
<comment type="caution">
    <text evidence="10">The sequence shown here is derived from an EMBL/GenBank/DDBJ whole genome shotgun (WGS) entry which is preliminary data.</text>
</comment>
<feature type="domain" description="AAA" evidence="9">
    <location>
        <begin position="34"/>
        <end position="174"/>
    </location>
</feature>
<evidence type="ECO:0000256" key="6">
    <source>
        <dbReference type="ARBA" id="ARBA00022840"/>
    </source>
</evidence>
<evidence type="ECO:0000256" key="8">
    <source>
        <dbReference type="ARBA" id="ARBA00051245"/>
    </source>
</evidence>
<protein>
    <recommendedName>
        <fullName evidence="2">non-specific protein-tyrosine kinase</fullName>
        <ecNumber evidence="2">2.7.10.2</ecNumber>
    </recommendedName>
</protein>
<keyword evidence="4" id="KW-0547">Nucleotide-binding</keyword>
<sequence length="241" mass="26877">MSLVTFKEPKSPVSEAYRSIRTNIKFSSIDKNIKTILVTSSKQDEGKTTVISNMAVSFAALEEKKVLIIDADLRNPSVHKNFSLTNTYGLTEILSGQKNFKQVVQNTEINNLQIIAAGKMPPNPSEMLISKKMEEFIKTLEESYDYIFIDTPPIGVITDAGAIANYADATILVVGSGETDIEMAKITKEKLEKVKANIIGVILNKYTGEDNAYGYYSYCYEKNDSSRKAKHKKKAKKLAHF</sequence>
<evidence type="ECO:0000256" key="3">
    <source>
        <dbReference type="ARBA" id="ARBA00022679"/>
    </source>
</evidence>
<dbReference type="Pfam" id="PF13614">
    <property type="entry name" value="AAA_31"/>
    <property type="match status" value="1"/>
</dbReference>
<dbReference type="Gene3D" id="3.40.50.300">
    <property type="entry name" value="P-loop containing nucleotide triphosphate hydrolases"/>
    <property type="match status" value="1"/>
</dbReference>
<dbReference type="InterPro" id="IPR005702">
    <property type="entry name" value="Wzc-like_C"/>
</dbReference>
<dbReference type="InterPro" id="IPR025669">
    <property type="entry name" value="AAA_dom"/>
</dbReference>
<dbReference type="EMBL" id="JACRWD010000002">
    <property type="protein sequence ID" value="MBC6003821.1"/>
    <property type="molecule type" value="Genomic_DNA"/>
</dbReference>
<proteinExistence type="inferred from homology"/>
<comment type="similarity">
    <text evidence="1">Belongs to the CpsD/CapB family.</text>
</comment>
<evidence type="ECO:0000256" key="5">
    <source>
        <dbReference type="ARBA" id="ARBA00022777"/>
    </source>
</evidence>
<evidence type="ECO:0000313" key="11">
    <source>
        <dbReference type="Proteomes" id="UP000611796"/>
    </source>
</evidence>
<dbReference type="EC" id="2.7.10.2" evidence="2"/>
<evidence type="ECO:0000313" key="10">
    <source>
        <dbReference type="EMBL" id="MBC6003821.1"/>
    </source>
</evidence>
<dbReference type="InterPro" id="IPR050445">
    <property type="entry name" value="Bact_polysacc_biosynth/exp"/>
</dbReference>
<gene>
    <name evidence="10" type="ORF">H8891_08400</name>
</gene>
<evidence type="ECO:0000256" key="4">
    <source>
        <dbReference type="ARBA" id="ARBA00022741"/>
    </source>
</evidence>
<dbReference type="NCBIfam" id="TIGR01007">
    <property type="entry name" value="eps_fam"/>
    <property type="match status" value="1"/>
</dbReference>
<dbReference type="Proteomes" id="UP000611796">
    <property type="component" value="Unassembled WGS sequence"/>
</dbReference>
<keyword evidence="5 10" id="KW-0418">Kinase</keyword>
<dbReference type="PANTHER" id="PTHR32309:SF13">
    <property type="entry name" value="FERRIC ENTEROBACTIN TRANSPORT PROTEIN FEPE"/>
    <property type="match status" value="1"/>
</dbReference>
<evidence type="ECO:0000256" key="7">
    <source>
        <dbReference type="ARBA" id="ARBA00023137"/>
    </source>
</evidence>
<accession>A0ABR7K3X5</accession>
<keyword evidence="11" id="KW-1185">Reference proteome</keyword>
<dbReference type="CDD" id="cd05387">
    <property type="entry name" value="BY-kinase"/>
    <property type="match status" value="1"/>
</dbReference>
<dbReference type="SUPFAM" id="SSF52540">
    <property type="entry name" value="P-loop containing nucleoside triphosphate hydrolases"/>
    <property type="match status" value="1"/>
</dbReference>
<reference evidence="10 11" key="1">
    <citation type="submission" date="2020-08" db="EMBL/GenBank/DDBJ databases">
        <authorList>
            <person name="Liu C."/>
            <person name="Sun Q."/>
        </authorList>
    </citation>
    <scope>NUCLEOTIDE SEQUENCE [LARGE SCALE GENOMIC DNA]</scope>
    <source>
        <strain evidence="10 11">NSJ-45</strain>
    </source>
</reference>
<dbReference type="PANTHER" id="PTHR32309">
    <property type="entry name" value="TYROSINE-PROTEIN KINASE"/>
    <property type="match status" value="1"/>
</dbReference>
<keyword evidence="6" id="KW-0067">ATP-binding</keyword>
<organism evidence="10 11">
    <name type="scientific">Paeniclostridium hominis</name>
    <dbReference type="NCBI Taxonomy" id="2764329"/>
    <lineage>
        <taxon>Bacteria</taxon>
        <taxon>Bacillati</taxon>
        <taxon>Bacillota</taxon>
        <taxon>Clostridia</taxon>
        <taxon>Peptostreptococcales</taxon>
        <taxon>Peptostreptococcaceae</taxon>
        <taxon>Paeniclostridium</taxon>
    </lineage>
</organism>
<comment type="catalytic activity">
    <reaction evidence="8">
        <text>L-tyrosyl-[protein] + ATP = O-phospho-L-tyrosyl-[protein] + ADP + H(+)</text>
        <dbReference type="Rhea" id="RHEA:10596"/>
        <dbReference type="Rhea" id="RHEA-COMP:10136"/>
        <dbReference type="Rhea" id="RHEA-COMP:20101"/>
        <dbReference type="ChEBI" id="CHEBI:15378"/>
        <dbReference type="ChEBI" id="CHEBI:30616"/>
        <dbReference type="ChEBI" id="CHEBI:46858"/>
        <dbReference type="ChEBI" id="CHEBI:61978"/>
        <dbReference type="ChEBI" id="CHEBI:456216"/>
        <dbReference type="EC" id="2.7.10.2"/>
    </reaction>
</comment>
<keyword evidence="3" id="KW-0808">Transferase</keyword>